<evidence type="ECO:0000313" key="9">
    <source>
        <dbReference type="EMBL" id="CAH8392539.1"/>
    </source>
</evidence>
<dbReference type="Proteomes" id="UP001642260">
    <property type="component" value="Unassembled WGS sequence"/>
</dbReference>
<keyword evidence="10" id="KW-1185">Reference proteome</keyword>
<evidence type="ECO:0000313" key="10">
    <source>
        <dbReference type="Proteomes" id="UP001642260"/>
    </source>
</evidence>
<evidence type="ECO:0000256" key="1">
    <source>
        <dbReference type="ARBA" id="ARBA00004123"/>
    </source>
</evidence>
<keyword evidence="2 6" id="KW-0805">Transcription regulation</keyword>
<feature type="compositionally biased region" description="Basic and acidic residues" evidence="7">
    <location>
        <begin position="1"/>
        <end position="10"/>
    </location>
</feature>
<gene>
    <name evidence="9" type="ORF">ERUC_LOCUS45022</name>
</gene>
<dbReference type="InterPro" id="IPR039605">
    <property type="entry name" value="AHL"/>
</dbReference>
<dbReference type="EMBL" id="CAKOAT010996668">
    <property type="protein sequence ID" value="CAH8392539.1"/>
    <property type="molecule type" value="Genomic_DNA"/>
</dbReference>
<protein>
    <recommendedName>
        <fullName evidence="6">AT-hook motif nuclear-localized protein</fullName>
    </recommendedName>
</protein>
<dbReference type="PANTHER" id="PTHR31500">
    <property type="entry name" value="AT-HOOK MOTIF NUCLEAR-LOCALIZED PROTEIN 9"/>
    <property type="match status" value="1"/>
</dbReference>
<reference evidence="9 10" key="1">
    <citation type="submission" date="2022-03" db="EMBL/GenBank/DDBJ databases">
        <authorList>
            <person name="Macdonald S."/>
            <person name="Ahmed S."/>
            <person name="Newling K."/>
        </authorList>
    </citation>
    <scope>NUCLEOTIDE SEQUENCE [LARGE SCALE GENOMIC DNA]</scope>
</reference>
<proteinExistence type="predicted"/>
<evidence type="ECO:0000259" key="8">
    <source>
        <dbReference type="PROSITE" id="PS51742"/>
    </source>
</evidence>
<dbReference type="Pfam" id="PF03479">
    <property type="entry name" value="PCC"/>
    <property type="match status" value="1"/>
</dbReference>
<feature type="region of interest" description="Disordered" evidence="7">
    <location>
        <begin position="220"/>
        <end position="258"/>
    </location>
</feature>
<comment type="caution">
    <text evidence="9">The sequence shown here is derived from an EMBL/GenBank/DDBJ whole genome shotgun (WGS) entry which is preliminary data.</text>
</comment>
<comment type="function">
    <text evidence="6">Transcription factor that specifically binds AT-rich DNA sequences related to the nuclear matrix attachment regions (MARs).</text>
</comment>
<dbReference type="PROSITE" id="PS51742">
    <property type="entry name" value="PPC"/>
    <property type="match status" value="1"/>
</dbReference>
<comment type="subcellular location">
    <subcellularLocation>
        <location evidence="1 6">Nucleus</location>
    </subcellularLocation>
</comment>
<dbReference type="InterPro" id="IPR005175">
    <property type="entry name" value="PPC_dom"/>
</dbReference>
<comment type="domain">
    <text evidence="6">The PPC domain mediates interactions between AHL proteins.</text>
</comment>
<name>A0ABC8MB31_ERUVS</name>
<dbReference type="Gene3D" id="3.30.1330.80">
    <property type="entry name" value="Hypothetical protein, similar to alpha- acetolactate decarboxylase, domain 2"/>
    <property type="match status" value="1"/>
</dbReference>
<dbReference type="GO" id="GO:0005634">
    <property type="term" value="C:nucleus"/>
    <property type="evidence" value="ECO:0007669"/>
    <property type="project" value="UniProtKB-SubCell"/>
</dbReference>
<keyword evidence="4 6" id="KW-0804">Transcription</keyword>
<feature type="compositionally biased region" description="Low complexity" evidence="7">
    <location>
        <begin position="70"/>
        <end position="84"/>
    </location>
</feature>
<feature type="compositionally biased region" description="Low complexity" evidence="7">
    <location>
        <begin position="11"/>
        <end position="20"/>
    </location>
</feature>
<dbReference type="GO" id="GO:0003680">
    <property type="term" value="F:minor groove of adenine-thymine-rich DNA binding"/>
    <property type="evidence" value="ECO:0007669"/>
    <property type="project" value="UniProtKB-UniRule"/>
</dbReference>
<dbReference type="SUPFAM" id="SSF117856">
    <property type="entry name" value="AF0104/ALDC/Ptd012-like"/>
    <property type="match status" value="1"/>
</dbReference>
<evidence type="ECO:0000256" key="2">
    <source>
        <dbReference type="ARBA" id="ARBA00023015"/>
    </source>
</evidence>
<dbReference type="CDD" id="cd11378">
    <property type="entry name" value="DUF296"/>
    <property type="match status" value="1"/>
</dbReference>
<sequence>MDSKETRKQQEQQQQQQNQQPPGMLTGFFDLNVAALVDPTSPSQAMNQQRSSARDLSLREPQQSLGLDGSPTSSVATQQSSVQVGNEQRVRRGSMLRLLNLVLTHLLNEAEDIAAKVVAFMSQEPRETCIISASGDISFALIQLTNPKGLLKCEGRYIIVAMSGSVLNTENNGTVTRDGSLRVSISGRNGRVFGGIVAGRLVALSPVQVVVGSFVRGNVQNNPEPASATESPQSRSQGPPRSSESSNKNGSKSPLQQS</sequence>
<feature type="compositionally biased region" description="Polar residues" evidence="7">
    <location>
        <begin position="40"/>
        <end position="51"/>
    </location>
</feature>
<evidence type="ECO:0000256" key="3">
    <source>
        <dbReference type="ARBA" id="ARBA00023125"/>
    </source>
</evidence>
<feature type="region of interest" description="Disordered" evidence="7">
    <location>
        <begin position="1"/>
        <end position="86"/>
    </location>
</feature>
<dbReference type="PANTHER" id="PTHR31500:SF57">
    <property type="entry name" value="AT-HOOK MOTIF NUCLEAR-LOCALIZED PROTEIN 10"/>
    <property type="match status" value="1"/>
</dbReference>
<accession>A0ABC8MB31</accession>
<dbReference type="AlphaFoldDB" id="A0ABC8MB31"/>
<evidence type="ECO:0000256" key="6">
    <source>
        <dbReference type="RuleBase" id="RU367031"/>
    </source>
</evidence>
<organism evidence="9 10">
    <name type="scientific">Eruca vesicaria subsp. sativa</name>
    <name type="common">Garden rocket</name>
    <name type="synonym">Eruca sativa</name>
    <dbReference type="NCBI Taxonomy" id="29727"/>
    <lineage>
        <taxon>Eukaryota</taxon>
        <taxon>Viridiplantae</taxon>
        <taxon>Streptophyta</taxon>
        <taxon>Embryophyta</taxon>
        <taxon>Tracheophyta</taxon>
        <taxon>Spermatophyta</taxon>
        <taxon>Magnoliopsida</taxon>
        <taxon>eudicotyledons</taxon>
        <taxon>Gunneridae</taxon>
        <taxon>Pentapetalae</taxon>
        <taxon>rosids</taxon>
        <taxon>malvids</taxon>
        <taxon>Brassicales</taxon>
        <taxon>Brassicaceae</taxon>
        <taxon>Brassiceae</taxon>
        <taxon>Eruca</taxon>
    </lineage>
</organism>
<evidence type="ECO:0000256" key="5">
    <source>
        <dbReference type="ARBA" id="ARBA00023242"/>
    </source>
</evidence>
<keyword evidence="3 6" id="KW-0238">DNA-binding</keyword>
<evidence type="ECO:0000256" key="4">
    <source>
        <dbReference type="ARBA" id="ARBA00023163"/>
    </source>
</evidence>
<feature type="compositionally biased region" description="Low complexity" evidence="7">
    <location>
        <begin position="230"/>
        <end position="258"/>
    </location>
</feature>
<evidence type="ECO:0000256" key="7">
    <source>
        <dbReference type="SAM" id="MobiDB-lite"/>
    </source>
</evidence>
<keyword evidence="5 6" id="KW-0539">Nucleus</keyword>
<feature type="domain" description="PPC" evidence="8">
    <location>
        <begin position="96"/>
        <end position="235"/>
    </location>
</feature>